<dbReference type="Pfam" id="PF03816">
    <property type="entry name" value="LytR_cpsA_psr"/>
    <property type="match status" value="1"/>
</dbReference>
<organism evidence="8 9">
    <name type="scientific">Bacillus cereus (strain 03BB102)</name>
    <dbReference type="NCBI Taxonomy" id="572264"/>
    <lineage>
        <taxon>Bacteria</taxon>
        <taxon>Bacillati</taxon>
        <taxon>Bacillota</taxon>
        <taxon>Bacilli</taxon>
        <taxon>Bacillales</taxon>
        <taxon>Bacillaceae</taxon>
        <taxon>Bacillus</taxon>
        <taxon>Bacillus cereus group</taxon>
    </lineage>
</organism>
<protein>
    <submittedName>
        <fullName evidence="8">Transcription antiterminator, LytR family</fullName>
    </submittedName>
</protein>
<keyword evidence="2 6" id="KW-0812">Transmembrane</keyword>
<gene>
    <name evidence="8" type="ordered locus">BCA_0846</name>
</gene>
<dbReference type="GO" id="GO:0071555">
    <property type="term" value="P:cell wall organization"/>
    <property type="evidence" value="ECO:0007669"/>
    <property type="project" value="UniProtKB-KW"/>
</dbReference>
<dbReference type="RefSeq" id="WP_000437412.1">
    <property type="nucleotide sequence ID" value="NC_012472.1"/>
</dbReference>
<dbReference type="PANTHER" id="PTHR33392:SF3">
    <property type="entry name" value="POLYISOPRENYL-TEICHOIC ACID--PEPTIDOGLYCAN TEICHOIC ACID TRANSFERASE TAGT"/>
    <property type="match status" value="1"/>
</dbReference>
<reference evidence="8 9" key="1">
    <citation type="submission" date="2009-02" db="EMBL/GenBank/DDBJ databases">
        <title>Genome sequence of Bacillus cereus 03BB102.</title>
        <authorList>
            <person name="Dodson R.J."/>
            <person name="Jackson P."/>
            <person name="Munk A.C."/>
            <person name="Brettin T."/>
            <person name="Bruce D."/>
            <person name="Detter C."/>
            <person name="Tapia R."/>
            <person name="Han C."/>
            <person name="Sutton G."/>
            <person name="Sims D."/>
        </authorList>
    </citation>
    <scope>NUCLEOTIDE SEQUENCE [LARGE SCALE GENOMIC DNA]</scope>
    <source>
        <strain evidence="8 9">03BB102</strain>
    </source>
</reference>
<evidence type="ECO:0000256" key="1">
    <source>
        <dbReference type="ARBA" id="ARBA00006068"/>
    </source>
</evidence>
<dbReference type="NCBIfam" id="TIGR00350">
    <property type="entry name" value="lytR_cpsA_psr"/>
    <property type="match status" value="1"/>
</dbReference>
<dbReference type="InterPro" id="IPR004474">
    <property type="entry name" value="LytR_CpsA_psr"/>
</dbReference>
<evidence type="ECO:0000256" key="6">
    <source>
        <dbReference type="SAM" id="Phobius"/>
    </source>
</evidence>
<feature type="region of interest" description="Disordered" evidence="5">
    <location>
        <begin position="348"/>
        <end position="398"/>
    </location>
</feature>
<evidence type="ECO:0000256" key="2">
    <source>
        <dbReference type="ARBA" id="ARBA00022692"/>
    </source>
</evidence>
<evidence type="ECO:0000313" key="8">
    <source>
        <dbReference type="EMBL" id="ACO28166.1"/>
    </source>
</evidence>
<keyword evidence="6" id="KW-0472">Membrane</keyword>
<sequence length="398" mass="44109">MEQNPSLQENTRSKPKKSKKKIKIIISVILFFLIVGGGYTWFLVNKASSAVRNAAHDLARGDKSDLRDKAVKPITNNVSVLVMGVDESDVRGKEYGEAIRTDALLLATFNKDSKSVKLLSIPRDTYTYIPVEKKKDKITHAHAYGSTKNGKDGGPQASIDAVEKLLNVPVDYFVKFNFKSFMKIVDDLGGIEVDVPVEFTEQDSNDNADAIHLKKGVQKLNSEEALALARTRHIDSDAMRGQRQQLVIEAILEKLTSVGSVTKVGNIIDDINGQFVTNLTFDDMLSFYKYGADSSIEKLQIQGDDCYMEKGDDTCSKSAGGGRTYFYNPDKKELAKVTNDLRTHLGLPAYTKTDSDSKKTSTEKTKESKSENSSERESSNNESKNSNEDKETSSNDNE</sequence>
<evidence type="ECO:0000313" key="9">
    <source>
        <dbReference type="Proteomes" id="UP000002210"/>
    </source>
</evidence>
<dbReference type="Proteomes" id="UP000002210">
    <property type="component" value="Chromosome"/>
</dbReference>
<dbReference type="AlphaFoldDB" id="A0A158RM79"/>
<dbReference type="FunFam" id="3.40.630.190:FF:000001">
    <property type="entry name" value="LytR family transcriptional regulator"/>
    <property type="match status" value="1"/>
</dbReference>
<dbReference type="PANTHER" id="PTHR33392">
    <property type="entry name" value="POLYISOPRENYL-TEICHOIC ACID--PEPTIDOGLYCAN TEICHOIC ACID TRANSFERASE TAGU"/>
    <property type="match status" value="1"/>
</dbReference>
<dbReference type="InterPro" id="IPR050922">
    <property type="entry name" value="LytR/CpsA/Psr_CW_biosynth"/>
</dbReference>
<evidence type="ECO:0000256" key="3">
    <source>
        <dbReference type="ARBA" id="ARBA00022968"/>
    </source>
</evidence>
<dbReference type="Gene3D" id="3.40.630.190">
    <property type="entry name" value="LCP protein"/>
    <property type="match status" value="1"/>
</dbReference>
<keyword evidence="4 6" id="KW-1133">Transmembrane helix</keyword>
<evidence type="ECO:0000256" key="5">
    <source>
        <dbReference type="SAM" id="MobiDB-lite"/>
    </source>
</evidence>
<evidence type="ECO:0000256" key="4">
    <source>
        <dbReference type="ARBA" id="ARBA00022989"/>
    </source>
</evidence>
<comment type="similarity">
    <text evidence="1">Belongs to the LytR/CpsA/Psr (LCP) family.</text>
</comment>
<dbReference type="KEGG" id="bcx:BCA_0846"/>
<dbReference type="PATRIC" id="fig|572264.18.peg.790"/>
<name>A0A158RM79_BACC3</name>
<feature type="transmembrane region" description="Helical" evidence="6">
    <location>
        <begin position="22"/>
        <end position="44"/>
    </location>
</feature>
<proteinExistence type="inferred from homology"/>
<evidence type="ECO:0000259" key="7">
    <source>
        <dbReference type="Pfam" id="PF03816"/>
    </source>
</evidence>
<dbReference type="EMBL" id="CP001407">
    <property type="protein sequence ID" value="ACO28166.1"/>
    <property type="molecule type" value="Genomic_DNA"/>
</dbReference>
<accession>A0A158RM79</accession>
<feature type="compositionally biased region" description="Basic and acidic residues" evidence="5">
    <location>
        <begin position="353"/>
        <end position="398"/>
    </location>
</feature>
<feature type="domain" description="Cell envelope-related transcriptional attenuator" evidence="7">
    <location>
        <begin position="100"/>
        <end position="256"/>
    </location>
</feature>
<keyword evidence="3" id="KW-0735">Signal-anchor</keyword>